<feature type="compositionally biased region" description="Low complexity" evidence="1">
    <location>
        <begin position="363"/>
        <end position="374"/>
    </location>
</feature>
<evidence type="ECO:0000313" key="3">
    <source>
        <dbReference type="Proteomes" id="UP001610728"/>
    </source>
</evidence>
<feature type="region of interest" description="Disordered" evidence="1">
    <location>
        <begin position="67"/>
        <end position="107"/>
    </location>
</feature>
<feature type="region of interest" description="Disordered" evidence="1">
    <location>
        <begin position="347"/>
        <end position="376"/>
    </location>
</feature>
<keyword evidence="3" id="KW-1185">Reference proteome</keyword>
<accession>A0ABR4MB09</accession>
<dbReference type="Proteomes" id="UP001610728">
    <property type="component" value="Unassembled WGS sequence"/>
</dbReference>
<feature type="compositionally biased region" description="Polar residues" evidence="1">
    <location>
        <begin position="347"/>
        <end position="362"/>
    </location>
</feature>
<reference evidence="2 3" key="1">
    <citation type="submission" date="2020-05" db="EMBL/GenBank/DDBJ databases">
        <title>Ceratocystis lukuohia genome.</title>
        <authorList>
            <person name="Harrington T.C."/>
            <person name="Kim K."/>
            <person name="Mayers C.G."/>
        </authorList>
    </citation>
    <scope>NUCLEOTIDE SEQUENCE [LARGE SCALE GENOMIC DNA]</scope>
    <source>
        <strain evidence="2 3">C4212</strain>
    </source>
</reference>
<evidence type="ECO:0000256" key="1">
    <source>
        <dbReference type="SAM" id="MobiDB-lite"/>
    </source>
</evidence>
<dbReference type="GeneID" id="98121135"/>
<feature type="region of interest" description="Disordered" evidence="1">
    <location>
        <begin position="406"/>
        <end position="454"/>
    </location>
</feature>
<name>A0ABR4MB09_9PEZI</name>
<proteinExistence type="predicted"/>
<sequence length="521" mass="56933">MTGYNEASCLYYLRMYNTGSSKNILMPPPPPRNVAPLAQRGPESARQSLIDLDLSFAIDLNRPLDSTSQITNHASDPSAPLGTIPDTIVGPSDGNQSHVDIPPIENLTVDHPATALRRPTRDWQFPINLPSQASQTSQPESNLQSSVAPTIVSSVIPPALGPQVQDPALLEDSDFFESNLSTEPRKTTILPIINASYPSVPVSPKTQHVTQMVEVEASQSAEATNDTALVEEPTRKTAEDGRCPSVILARCRYPPHFFSSTRKPLNFEDASKVAVYDVRRDSTAPIDYDNVQYIPRDVDFSEEELEFLRRPMVQLPTSGNGYTLPPCGQERHPSLYYTGNTESEQLYSTCTPPTHASHSAMPSLSTIDSSLDSSHGSRDYGEYFSGHENLPSHESVTDYSTQSDVHIPHDTENLPPSPLSPLSPMTYQSSHKTFPPAASSEALGGGLKNPWTESQIPTAFHPSFIAGHHAQGTSHSDGDRGELNRNFVFGGDREYMGRHGLGAKDRQLDAQFEKKGCGKKG</sequence>
<organism evidence="2 3">
    <name type="scientific">Ceratocystis lukuohia</name>
    <dbReference type="NCBI Taxonomy" id="2019550"/>
    <lineage>
        <taxon>Eukaryota</taxon>
        <taxon>Fungi</taxon>
        <taxon>Dikarya</taxon>
        <taxon>Ascomycota</taxon>
        <taxon>Pezizomycotina</taxon>
        <taxon>Sordariomycetes</taxon>
        <taxon>Hypocreomycetidae</taxon>
        <taxon>Microascales</taxon>
        <taxon>Ceratocystidaceae</taxon>
        <taxon>Ceratocystis</taxon>
    </lineage>
</organism>
<comment type="caution">
    <text evidence="2">The sequence shown here is derived from an EMBL/GenBank/DDBJ whole genome shotgun (WGS) entry which is preliminary data.</text>
</comment>
<evidence type="ECO:0000313" key="2">
    <source>
        <dbReference type="EMBL" id="KAL2885449.1"/>
    </source>
</evidence>
<dbReference type="EMBL" id="JABSNW010000008">
    <property type="protein sequence ID" value="KAL2885449.1"/>
    <property type="molecule type" value="Genomic_DNA"/>
</dbReference>
<protein>
    <submittedName>
        <fullName evidence="2">Uncharacterized protein</fullName>
    </submittedName>
</protein>
<gene>
    <name evidence="2" type="ORF">HOO65_080399</name>
</gene>
<dbReference type="RefSeq" id="XP_070856629.1">
    <property type="nucleotide sequence ID" value="XM_071004238.1"/>
</dbReference>